<organism evidence="1 7">
    <name type="scientific">Bifidobacterium longum subsp. infantis</name>
    <dbReference type="NCBI Taxonomy" id="1682"/>
    <lineage>
        <taxon>Bacteria</taxon>
        <taxon>Bacillati</taxon>
        <taxon>Actinomycetota</taxon>
        <taxon>Actinomycetes</taxon>
        <taxon>Bifidobacteriales</taxon>
        <taxon>Bifidobacteriaceae</taxon>
        <taxon>Bifidobacterium</taxon>
    </lineage>
</organism>
<dbReference type="EMBL" id="CABHNT010000051">
    <property type="protein sequence ID" value="VUX38005.1"/>
    <property type="molecule type" value="Genomic_DNA"/>
</dbReference>
<evidence type="ECO:0000313" key="9">
    <source>
        <dbReference type="Proteomes" id="UP000345266"/>
    </source>
</evidence>
<evidence type="ECO:0000313" key="10">
    <source>
        <dbReference type="Proteomes" id="UP000494179"/>
    </source>
</evidence>
<reference evidence="10 11" key="4">
    <citation type="submission" date="2019-10" db="EMBL/GenBank/DDBJ databases">
        <authorList>
            <consortium name="Melissa Lawson"/>
            <person name="O'neill I."/>
        </authorList>
    </citation>
    <scope>NUCLEOTIDE SEQUENCE [LARGE SCALE GENOMIC DNA]</scope>
    <source>
        <strain evidence="6">LH_23</strain>
        <strain evidence="5">LH_664</strain>
        <strain evidence="4">LH_665</strain>
    </source>
</reference>
<evidence type="ECO:0000313" key="8">
    <source>
        <dbReference type="Proteomes" id="UP000319252"/>
    </source>
</evidence>
<evidence type="ECO:0000313" key="6">
    <source>
        <dbReference type="EMBL" id="VWQ37294.1"/>
    </source>
</evidence>
<reference evidence="2 8" key="3">
    <citation type="submission" date="2019-07" db="EMBL/GenBank/DDBJ databases">
        <authorList>
            <person name="Chang H.-W."/>
            <person name="Raman A."/>
            <person name="Venkatesh S."/>
            <person name="Gehrig J."/>
        </authorList>
    </citation>
    <scope>NUCLEOTIDE SEQUENCE [LARGE SCALE GENOMIC DNA]</scope>
    <source>
        <strain evidence="2">B.longum_ssp_infantis_4</strain>
    </source>
</reference>
<dbReference type="Proteomes" id="UP000306697">
    <property type="component" value="Unassembled WGS sequence"/>
</dbReference>
<dbReference type="AlphaFoldDB" id="A0A4S5BGA0"/>
<accession>A0A4S5BGA0</accession>
<dbReference type="Proteomes" id="UP000319252">
    <property type="component" value="Unassembled WGS sequence"/>
</dbReference>
<protein>
    <submittedName>
        <fullName evidence="1">Uncharacterized protein</fullName>
    </submittedName>
</protein>
<proteinExistence type="predicted"/>
<dbReference type="EMBL" id="CABWKE010000028">
    <property type="protein sequence ID" value="VWQ28154.1"/>
    <property type="molecule type" value="Genomic_DNA"/>
</dbReference>
<evidence type="ECO:0000313" key="7">
    <source>
        <dbReference type="Proteomes" id="UP000306697"/>
    </source>
</evidence>
<dbReference type="Proteomes" id="UP000494270">
    <property type="component" value="Unassembled WGS sequence"/>
</dbReference>
<dbReference type="EMBL" id="SSWL01000008">
    <property type="protein sequence ID" value="THJ29501.1"/>
    <property type="molecule type" value="Genomic_DNA"/>
</dbReference>
<reference evidence="3 9" key="2">
    <citation type="submission" date="2019-07" db="EMBL/GenBank/DDBJ databases">
        <authorList>
            <person name="Hibberd C M."/>
            <person name="Gehrig L. J."/>
            <person name="Chang H.-W."/>
            <person name="Venkatesh S."/>
        </authorList>
    </citation>
    <scope>NUCLEOTIDE SEQUENCE [LARGE SCALE GENOMIC DNA]</scope>
    <source>
        <strain evidence="3">Bifidobacterium_longum_subsp_infantis_JG_Bg463</strain>
    </source>
</reference>
<evidence type="ECO:0000313" key="5">
    <source>
        <dbReference type="EMBL" id="VWQ35987.1"/>
    </source>
</evidence>
<dbReference type="RefSeq" id="WP_060621619.1">
    <property type="nucleotide sequence ID" value="NZ_BCYG01000053.1"/>
</dbReference>
<evidence type="ECO:0000313" key="3">
    <source>
        <dbReference type="EMBL" id="VUX38005.1"/>
    </source>
</evidence>
<gene>
    <name evidence="6" type="ORF">BIFLH23_01751</name>
    <name evidence="5" type="ORF">BIFLH664_01295</name>
    <name evidence="4" type="ORF">BIFLH665_01257</name>
    <name evidence="3" type="ORF">BLJG463_02240</name>
    <name evidence="2" type="ORF">BLONGUMMC1_00527</name>
    <name evidence="1" type="ORF">E6L38_06525</name>
</gene>
<reference evidence="1 7" key="1">
    <citation type="submission" date="2019-04" db="EMBL/GenBank/DDBJ databases">
        <title>Genome Announcement To Ensure Probiotic Safety of Bifidobacterium longum subsp infantis UBBI-01.</title>
        <authorList>
            <person name="Sulthana A."/>
            <person name="Lakshmi S.G."/>
            <person name="Madempudi R.S."/>
        </authorList>
    </citation>
    <scope>NUCLEOTIDE SEQUENCE [LARGE SCALE GENOMIC DNA]</scope>
    <source>
        <strain evidence="1 7">UBBI-01</strain>
    </source>
</reference>
<dbReference type="EMBL" id="CABWKH010000025">
    <property type="protein sequence ID" value="VWQ37294.1"/>
    <property type="molecule type" value="Genomic_DNA"/>
</dbReference>
<dbReference type="EMBL" id="CABWKI010000023">
    <property type="protein sequence ID" value="VWQ35987.1"/>
    <property type="molecule type" value="Genomic_DNA"/>
</dbReference>
<evidence type="ECO:0000313" key="2">
    <source>
        <dbReference type="EMBL" id="VUW82252.1"/>
    </source>
</evidence>
<sequence length="74" mass="8193">MMLMQAGYEPIAIRHDAGSTYAGRLEQWQAYGDPVPLACMVADCVVREQCRIGKIVSDIRRGHPIAGHARGIRE</sequence>
<evidence type="ECO:0000313" key="1">
    <source>
        <dbReference type="EMBL" id="THJ29501.1"/>
    </source>
</evidence>
<dbReference type="Proteomes" id="UP000494246">
    <property type="component" value="Unassembled WGS sequence"/>
</dbReference>
<dbReference type="EMBL" id="CABHML010000014">
    <property type="protein sequence ID" value="VUW82252.1"/>
    <property type="molecule type" value="Genomic_DNA"/>
</dbReference>
<dbReference type="Proteomes" id="UP000494179">
    <property type="component" value="Unassembled WGS sequence"/>
</dbReference>
<dbReference type="Proteomes" id="UP000345266">
    <property type="component" value="Unassembled WGS sequence"/>
</dbReference>
<evidence type="ECO:0000313" key="11">
    <source>
        <dbReference type="Proteomes" id="UP000494246"/>
    </source>
</evidence>
<evidence type="ECO:0000313" key="4">
    <source>
        <dbReference type="EMBL" id="VWQ28154.1"/>
    </source>
</evidence>
<name>A0A4S5BGA0_BIFLI</name>